<dbReference type="AlphaFoldDB" id="A0A956NF32"/>
<proteinExistence type="predicted"/>
<name>A0A956NF32_UNCEI</name>
<comment type="caution">
    <text evidence="2">The sequence shown here is derived from an EMBL/GenBank/DDBJ whole genome shotgun (WGS) entry which is preliminary data.</text>
</comment>
<dbReference type="Pfam" id="PF07143">
    <property type="entry name" value="CrtC"/>
    <property type="match status" value="1"/>
</dbReference>
<dbReference type="InterPro" id="IPR010791">
    <property type="entry name" value="AttH_dom"/>
</dbReference>
<reference evidence="2" key="2">
    <citation type="journal article" date="2021" name="Microbiome">
        <title>Successional dynamics and alternative stable states in a saline activated sludge microbial community over 9 years.</title>
        <authorList>
            <person name="Wang Y."/>
            <person name="Ye J."/>
            <person name="Ju F."/>
            <person name="Liu L."/>
            <person name="Boyd J.A."/>
            <person name="Deng Y."/>
            <person name="Parks D.H."/>
            <person name="Jiang X."/>
            <person name="Yin X."/>
            <person name="Woodcroft B.J."/>
            <person name="Tyson G.W."/>
            <person name="Hugenholtz P."/>
            <person name="Polz M.F."/>
            <person name="Zhang T."/>
        </authorList>
    </citation>
    <scope>NUCLEOTIDE SEQUENCE</scope>
    <source>
        <strain evidence="2">HKST-UBA02</strain>
    </source>
</reference>
<evidence type="ECO:0000313" key="2">
    <source>
        <dbReference type="EMBL" id="MCA9757948.1"/>
    </source>
</evidence>
<evidence type="ECO:0000313" key="3">
    <source>
        <dbReference type="Proteomes" id="UP000739538"/>
    </source>
</evidence>
<dbReference type="Proteomes" id="UP000739538">
    <property type="component" value="Unassembled WGS sequence"/>
</dbReference>
<organism evidence="2 3">
    <name type="scientific">Eiseniibacteriota bacterium</name>
    <dbReference type="NCBI Taxonomy" id="2212470"/>
    <lineage>
        <taxon>Bacteria</taxon>
        <taxon>Candidatus Eiseniibacteriota</taxon>
    </lineage>
</organism>
<gene>
    <name evidence="2" type="ORF">KDA27_19305</name>
</gene>
<feature type="domain" description="AttH" evidence="1">
    <location>
        <begin position="46"/>
        <end position="228"/>
    </location>
</feature>
<reference evidence="2" key="1">
    <citation type="submission" date="2020-04" db="EMBL/GenBank/DDBJ databases">
        <authorList>
            <person name="Zhang T."/>
        </authorList>
    </citation>
    <scope>NUCLEOTIDE SEQUENCE</scope>
    <source>
        <strain evidence="2">HKST-UBA02</strain>
    </source>
</reference>
<accession>A0A956NF32</accession>
<dbReference type="SUPFAM" id="SSF159245">
    <property type="entry name" value="AttH-like"/>
    <property type="match status" value="1"/>
</dbReference>
<evidence type="ECO:0000259" key="1">
    <source>
        <dbReference type="Pfam" id="PF07143"/>
    </source>
</evidence>
<dbReference type="EMBL" id="JAGQHS010000131">
    <property type="protein sequence ID" value="MCA9757948.1"/>
    <property type="molecule type" value="Genomic_DNA"/>
</dbReference>
<sequence>MSMLAVIVSSAAPKTPHTQDVEWKKASPGFEWSFPRDHWSHDEYRTEWWYFTGHLTSEEGKEYGFQFTIFRVGLTPIAPSFESTWTTQALWMGHASISDLDGQRHLFSDVLHRSIPLLAGFESPSDSLISWGRGPTGTQEPWRLWWSGDAFAFSMRDDDQAMAMELHTAPEKPLVFQGPEGYSRKAEAADGASLYYSFPRLATEGFLELDGRRVRVTGRSWMDKEFGSNQLTGDQVGWDWFSLQLDDGRDVMLYALRDADGSVDFARGTVIGADGAATYLSKDEWSYESLGTWGSEASGIRYPHGWRVEIPDAALSFDIIPRMKAQENVARSSGGIAYYEGAVEVRVDGRQAGLGYVELTGYGEGNRPPI</sequence>
<dbReference type="Gene3D" id="2.40.370.10">
    <property type="entry name" value="AttH-like domain"/>
    <property type="match status" value="2"/>
</dbReference>
<dbReference type="Pfam" id="PF17186">
    <property type="entry name" value="Lipocalin_9"/>
    <property type="match status" value="1"/>
</dbReference>
<protein>
    <submittedName>
        <fullName evidence="2">Carotenoid 1,2-hydratase</fullName>
    </submittedName>
</protein>
<dbReference type="PANTHER" id="PTHR38591">
    <property type="entry name" value="HYDROLASE"/>
    <property type="match status" value="1"/>
</dbReference>
<dbReference type="PANTHER" id="PTHR38591:SF1">
    <property type="entry name" value="BLL1000 PROTEIN"/>
    <property type="match status" value="1"/>
</dbReference>
<dbReference type="InterPro" id="IPR023374">
    <property type="entry name" value="AttH-like_dom_sf"/>
</dbReference>